<evidence type="ECO:0000313" key="2">
    <source>
        <dbReference type="Proteomes" id="UP000663879"/>
    </source>
</evidence>
<organism evidence="1 2">
    <name type="scientific">Brachionus calyciflorus</name>
    <dbReference type="NCBI Taxonomy" id="104777"/>
    <lineage>
        <taxon>Eukaryota</taxon>
        <taxon>Metazoa</taxon>
        <taxon>Spiralia</taxon>
        <taxon>Gnathifera</taxon>
        <taxon>Rotifera</taxon>
        <taxon>Eurotatoria</taxon>
        <taxon>Monogononta</taxon>
        <taxon>Pseudotrocha</taxon>
        <taxon>Ploima</taxon>
        <taxon>Brachionidae</taxon>
        <taxon>Brachionus</taxon>
    </lineage>
</organism>
<evidence type="ECO:0000313" key="1">
    <source>
        <dbReference type="EMBL" id="CAF0735736.1"/>
    </source>
</evidence>
<sequence length="319" mass="38421">MEILSQLNIKENILPEFFKNIEDLAEKNDFESAELILNESKQYFEKITVLDSDIRILFYPAYRLAYLLNHKEFCYKLMLKVAEVTGYYDFETTFFNQSYGPYRYWQRLSPETVPIPLTTDNDTLTILFLEKLREKLRKCFIQNDKSGIIQIVRDYSLMINLLQYNRTAFRCCFYFKEIYDNNELELTYFDEIDSIIGIKLWTRNLFYDEDFEGQVYMLKYLRKCNNYERISITAKFFLEKFSNQLFKYVEANDFEKSYKILNEHEDVIFELNKYDGAIKNFIEKKIKTGSGYGNEAFLSFFFSKVTDIINRKHLEELNL</sequence>
<protein>
    <submittedName>
        <fullName evidence="1">Uncharacterized protein</fullName>
    </submittedName>
</protein>
<reference evidence="1" key="1">
    <citation type="submission" date="2021-02" db="EMBL/GenBank/DDBJ databases">
        <authorList>
            <person name="Nowell W R."/>
        </authorList>
    </citation>
    <scope>NUCLEOTIDE SEQUENCE</scope>
    <source>
        <strain evidence="1">Ploen Becks lab</strain>
    </source>
</reference>
<proteinExistence type="predicted"/>
<name>A0A813NHI5_9BILA</name>
<comment type="caution">
    <text evidence="1">The sequence shown here is derived from an EMBL/GenBank/DDBJ whole genome shotgun (WGS) entry which is preliminary data.</text>
</comment>
<accession>A0A813NHI5</accession>
<dbReference type="Proteomes" id="UP000663879">
    <property type="component" value="Unassembled WGS sequence"/>
</dbReference>
<dbReference type="EMBL" id="CAJNOC010000264">
    <property type="protein sequence ID" value="CAF0735736.1"/>
    <property type="molecule type" value="Genomic_DNA"/>
</dbReference>
<dbReference type="AlphaFoldDB" id="A0A813NHI5"/>
<dbReference type="OrthoDB" id="10174272at2759"/>
<keyword evidence="2" id="KW-1185">Reference proteome</keyword>
<gene>
    <name evidence="1" type="ORF">OXX778_LOCUS3114</name>
</gene>